<keyword evidence="2" id="KW-0548">Nucleotidyltransferase</keyword>
<dbReference type="EMBL" id="JAOWLY010000005">
    <property type="protein sequence ID" value="MDG4983874.1"/>
    <property type="molecule type" value="Genomic_DNA"/>
</dbReference>
<comment type="caution">
    <text evidence="2">The sequence shown here is derived from an EMBL/GenBank/DDBJ whole genome shotgun (WGS) entry which is preliminary data.</text>
</comment>
<dbReference type="Pfam" id="PF00078">
    <property type="entry name" value="RVT_1"/>
    <property type="match status" value="1"/>
</dbReference>
<keyword evidence="2" id="KW-0808">Transferase</keyword>
<feature type="domain" description="Reverse transcriptase" evidence="1">
    <location>
        <begin position="90"/>
        <end position="347"/>
    </location>
</feature>
<dbReference type="PANTHER" id="PTHR34047:SF8">
    <property type="entry name" value="PROTEIN YKFC"/>
    <property type="match status" value="1"/>
</dbReference>
<organism evidence="2 3">
    <name type="scientific">Lactococcus lactis</name>
    <dbReference type="NCBI Taxonomy" id="1358"/>
    <lineage>
        <taxon>Bacteria</taxon>
        <taxon>Bacillati</taxon>
        <taxon>Bacillota</taxon>
        <taxon>Bacilli</taxon>
        <taxon>Lactobacillales</taxon>
        <taxon>Streptococcaceae</taxon>
        <taxon>Lactococcus</taxon>
    </lineage>
</organism>
<dbReference type="RefSeq" id="WP_278228923.1">
    <property type="nucleotide sequence ID" value="NZ_JAOWLY010000005.1"/>
</dbReference>
<name>A0A9X4NI69_9LACT</name>
<protein>
    <submittedName>
        <fullName evidence="2">Group II intron reverse transcriptase/maturase</fullName>
        <ecNumber evidence="2">2.7.7.49</ecNumber>
    </submittedName>
</protein>
<dbReference type="EC" id="2.7.7.49" evidence="2"/>
<evidence type="ECO:0000313" key="2">
    <source>
        <dbReference type="EMBL" id="MDG4983874.1"/>
    </source>
</evidence>
<dbReference type="SUPFAM" id="SSF56672">
    <property type="entry name" value="DNA/RNA polymerases"/>
    <property type="match status" value="1"/>
</dbReference>
<dbReference type="PROSITE" id="PS50878">
    <property type="entry name" value="RT_POL"/>
    <property type="match status" value="1"/>
</dbReference>
<dbReference type="InterPro" id="IPR043502">
    <property type="entry name" value="DNA/RNA_pol_sf"/>
</dbReference>
<evidence type="ECO:0000259" key="1">
    <source>
        <dbReference type="PROSITE" id="PS50878"/>
    </source>
</evidence>
<reference evidence="2" key="2">
    <citation type="journal article" date="2023" name="Food Microbiol.">
        <title>Evaluation of the fermentation potential of lactic acid bacteria isolated from herbs, fruits and vegetables as starter cultures in nut-based milk alternatives.</title>
        <authorList>
            <person name="Huang W."/>
            <person name="Dong A."/>
            <person name="Pham H.T."/>
            <person name="Zhou C."/>
            <person name="Huo Z."/>
            <person name="Watjen A.P."/>
            <person name="Prakash S."/>
            <person name="Bang-Berthelsen C.H."/>
            <person name="Turner M.S."/>
        </authorList>
    </citation>
    <scope>NUCLEOTIDE SEQUENCE</scope>
    <source>
        <strain evidence="2">3</strain>
    </source>
</reference>
<dbReference type="SMART" id="SM00507">
    <property type="entry name" value="HNHc"/>
    <property type="match status" value="1"/>
</dbReference>
<dbReference type="InterPro" id="IPR000477">
    <property type="entry name" value="RT_dom"/>
</dbReference>
<dbReference type="PANTHER" id="PTHR34047">
    <property type="entry name" value="NUCLEAR INTRON MATURASE 1, MITOCHONDRIAL-RELATED"/>
    <property type="match status" value="1"/>
</dbReference>
<dbReference type="CDD" id="cd01651">
    <property type="entry name" value="RT_G2_intron"/>
    <property type="match status" value="1"/>
</dbReference>
<proteinExistence type="predicted"/>
<evidence type="ECO:0000313" key="3">
    <source>
        <dbReference type="Proteomes" id="UP001152614"/>
    </source>
</evidence>
<dbReference type="Gene3D" id="1.10.30.50">
    <property type="match status" value="1"/>
</dbReference>
<dbReference type="CDD" id="cd00085">
    <property type="entry name" value="HNHc"/>
    <property type="match status" value="1"/>
</dbReference>
<dbReference type="AlphaFoldDB" id="A0A9X4NI69"/>
<dbReference type="NCBIfam" id="TIGR04416">
    <property type="entry name" value="group_II_RT_mat"/>
    <property type="match status" value="1"/>
</dbReference>
<dbReference type="InterPro" id="IPR051083">
    <property type="entry name" value="GrpII_Intron_Splice-Mob/Def"/>
</dbReference>
<gene>
    <name evidence="2" type="primary">ltrA</name>
    <name evidence="2" type="ORF">OGZ51_06930</name>
</gene>
<sequence length="639" mass="74946">MPLPQISEKQPKNNKLRNNEYYGTQRIYDNYYLKAIQNQKFEHLMDDILSKANILLAFRNIKRNTGSKTPSADKQTIDDIKNLAEEQAIERLRKMARNYHPKVVRRKEIPKPNGKTRPLGIPAIWDRLFQQAILQVLEPICEAHFYEKSFGFRPNRSPENAIAECATQINHAQRTYVVDVDIKGFFDEVNHKKLMRQLWTLGIHDKWLLYIVRQILKAPIRLESGKILFPTKGTPQGGILSPLLANINLNELDWWVAKQWNEFETKRKYTRKDYKLEKLKKSNLKPMYIIRYADDFKIFTNNRSNANKIYQAVQQFLEERLKLPMSKEKSCITNLKKHESEFLGFSLRADKKGKRKDKTKFVMHSQMSKKAKRQQYLALKEQIIRISKSPNSLKAVKEIGKYNSIVIGMHNYYKIATHVGQSVSKNAFWLSRVMYNRFPKSKDQKGNKNTNGFTKVGKYSGKDQGYQPYLKSEQVRYLMKIPILPLAYVKTKNARMKQLIVNKYTEEGRKLIHKQLSDISESELAYLRTHPIEGVRGTIEVNDNRISLYVAQKGKCAITGKRLMDYEWHCHHKKMWSEMHDDSYKNLVLILSDVHRLIHATVETTILKYLNLLKLDKEQLGKLNQLRKLVGNTEILKMK</sequence>
<dbReference type="Proteomes" id="UP001152614">
    <property type="component" value="Unassembled WGS sequence"/>
</dbReference>
<accession>A0A9X4NI69</accession>
<keyword evidence="2" id="KW-0695">RNA-directed DNA polymerase</keyword>
<dbReference type="GO" id="GO:0003964">
    <property type="term" value="F:RNA-directed DNA polymerase activity"/>
    <property type="evidence" value="ECO:0007669"/>
    <property type="project" value="UniProtKB-KW"/>
</dbReference>
<dbReference type="InterPro" id="IPR003615">
    <property type="entry name" value="HNH_nuc"/>
</dbReference>
<dbReference type="InterPro" id="IPR030931">
    <property type="entry name" value="Group_II_RT_mat"/>
</dbReference>
<reference evidence="2" key="1">
    <citation type="submission" date="2022-10" db="EMBL/GenBank/DDBJ databases">
        <authorList>
            <person name="Turner M.S."/>
            <person name="Huang W."/>
        </authorList>
    </citation>
    <scope>NUCLEOTIDE SEQUENCE</scope>
    <source>
        <strain evidence="2">3</strain>
    </source>
</reference>